<feature type="compositionally biased region" description="Acidic residues" evidence="4">
    <location>
        <begin position="1069"/>
        <end position="1086"/>
    </location>
</feature>
<feature type="region of interest" description="Disordered" evidence="4">
    <location>
        <begin position="1418"/>
        <end position="1950"/>
    </location>
</feature>
<dbReference type="PANTHER" id="PTHR14881:SF4">
    <property type="entry name" value="LISH DOMAIN-CONTAINING PROTEIN ARMC9"/>
    <property type="match status" value="1"/>
</dbReference>
<feature type="compositionally biased region" description="Gly residues" evidence="4">
    <location>
        <begin position="1535"/>
        <end position="1549"/>
    </location>
</feature>
<feature type="compositionally biased region" description="Low complexity" evidence="4">
    <location>
        <begin position="244"/>
        <end position="253"/>
    </location>
</feature>
<evidence type="ECO:0000259" key="6">
    <source>
        <dbReference type="Pfam" id="PF23138"/>
    </source>
</evidence>
<evidence type="ECO:0000256" key="4">
    <source>
        <dbReference type="SAM" id="MobiDB-lite"/>
    </source>
</evidence>
<feature type="compositionally biased region" description="Basic and acidic residues" evidence="4">
    <location>
        <begin position="339"/>
        <end position="349"/>
    </location>
</feature>
<protein>
    <submittedName>
        <fullName evidence="7">LisH domain-containing protein armc9</fullName>
    </submittedName>
</protein>
<name>A0A9W6BX22_9CHLO</name>
<feature type="compositionally biased region" description="Acidic residues" evidence="4">
    <location>
        <begin position="384"/>
        <end position="393"/>
    </location>
</feature>
<feature type="compositionally biased region" description="Gly residues" evidence="4">
    <location>
        <begin position="320"/>
        <end position="330"/>
    </location>
</feature>
<dbReference type="InterPro" id="IPR048959">
    <property type="entry name" value="ARMC9_ARM_dom"/>
</dbReference>
<comment type="subcellular location">
    <subcellularLocation>
        <location evidence="1">Cytoplasm</location>
        <location evidence="1">Cytoskeleton</location>
        <location evidence="1">Cilium basal body</location>
    </subcellularLocation>
</comment>
<feature type="region of interest" description="Disordered" evidence="4">
    <location>
        <begin position="166"/>
        <end position="292"/>
    </location>
</feature>
<dbReference type="InterPro" id="IPR040369">
    <property type="entry name" value="ARMC9"/>
</dbReference>
<accession>A0A9W6BX22</accession>
<organism evidence="7 8">
    <name type="scientific">Pleodorina starrii</name>
    <dbReference type="NCBI Taxonomy" id="330485"/>
    <lineage>
        <taxon>Eukaryota</taxon>
        <taxon>Viridiplantae</taxon>
        <taxon>Chlorophyta</taxon>
        <taxon>core chlorophytes</taxon>
        <taxon>Chlorophyceae</taxon>
        <taxon>CS clade</taxon>
        <taxon>Chlamydomonadales</taxon>
        <taxon>Volvocaceae</taxon>
        <taxon>Pleodorina</taxon>
    </lineage>
</organism>
<feature type="compositionally biased region" description="Low complexity" evidence="4">
    <location>
        <begin position="1662"/>
        <end position="1683"/>
    </location>
</feature>
<proteinExistence type="predicted"/>
<dbReference type="Pfam" id="PF21050">
    <property type="entry name" value="ARMC9_ARM"/>
    <property type="match status" value="1"/>
</dbReference>
<dbReference type="InterPro" id="IPR011989">
    <property type="entry name" value="ARM-like"/>
</dbReference>
<feature type="compositionally biased region" description="Low complexity" evidence="4">
    <location>
        <begin position="1745"/>
        <end position="1764"/>
    </location>
</feature>
<dbReference type="SUPFAM" id="SSF48371">
    <property type="entry name" value="ARM repeat"/>
    <property type="match status" value="1"/>
</dbReference>
<feature type="compositionally biased region" description="Acidic residues" evidence="4">
    <location>
        <begin position="928"/>
        <end position="954"/>
    </location>
</feature>
<feature type="compositionally biased region" description="Gly residues" evidence="4">
    <location>
        <begin position="358"/>
        <end position="372"/>
    </location>
</feature>
<evidence type="ECO:0000259" key="5">
    <source>
        <dbReference type="Pfam" id="PF21050"/>
    </source>
</evidence>
<evidence type="ECO:0000256" key="2">
    <source>
        <dbReference type="ARBA" id="ARBA00022794"/>
    </source>
</evidence>
<feature type="compositionally biased region" description="Gly residues" evidence="4">
    <location>
        <begin position="1775"/>
        <end position="1791"/>
    </location>
</feature>
<sequence length="1950" mass="194797">MMRKFDEGRRDDFFILWQQYVPASMLGLDFATQKMEFYLQVYFAIYPVLPSSSVLVVTPGGGPGGYRNSPHSSSSRHELALRMKAFKSYLEGRGAALAHTAEFLPYYALPFIQQPEHHPSFEPLFQSRWVDRQRVELKSLLEGLTARASVPLLYVMYCEHLQATDGVPRLSPRGRALRASSRAHPSSREAAARGSAANGAFPPPPPPHHHNHHGFRASGAPAGGGGAGGILQQYSPAHPHPHPQEQQQQQQHPNSEGLARRAFPAPLPLPPRGSFRRVSGSGSGASSGPGSVAVSAVGLERRSGLGGPAAAPLRAAPPHGVGGGGFGYRGGSDDAEEAGADRSRRRDDGFAQEEEEAGGGSGGGGGDGGGLGESKEDTWGLGDGVEDYDDEPDEQEIAEALRSHNSADLPPHGRGSQPPPPGASAAALAPSRKAGAAAAGEPAVYASVGLSLEQQLGIAEGAVLRESVQLLENTLGGADGSGRGGGATLAGGRSVLAEELLAPGAGAGAAAAVSFDGDGSGSWLGSTTALAPLDYRRVKRDLQGPDTDLAARLLQALRWRLTRSRPGADRWGLIASWIEVDLLHCHTPLDSFQPPHPPSQPQRQPDAAEDSAAAAAASTLPSRPQTAAGADAAAPPSRPRTAAGSCPTAATGTATATVAVATVAAGRPSCSLLQVLADSTDPRVAEEAARLANAIASDRLGRNYLMLPAGGAVQALMGVLRRFAPPSPPQQAAPASAISGSVSAGGGGGEGAAEQAGTEGGTEAGLGGAGGAAVRDGPAAQQALVALQKLSLKRAAQSQMVAEGAVQWVVDFLQDLRTVSPTAIEYGTALLMNLCLRSCGRVAAASCAVPLLRLCESLLNCDNDQVHTYVNGTLYSVFSRAAIREAALARRTPELLEEVAQSGRPPFAAQCQYILRQLYMPDLSEPELEASDDDAAPDGDADPEGEEGSDEAYADVDITPESITRRQGEPRGEELLCGSGYLASSRGAREHLGAVRCSVAAAAAAMAAAGMSSLRGSVLLGTLPQQPQKQGDNGPAAAVMTTSLGASASRMLGTSMGATTMDLGASVLEEGEEEGEREEEEEEEGEGVALVARAEGGGAAEEAAAEEEEKEEEEEEEEQEAAEQDATGVLDDGEEEAIAVAATIMTAAAAAAELNNSNNGDSGPEAQADGDEDAAAGSGGEAAAAMPPPPPPPLASAAEDACPSPTPVSARRSRAKAVPLEPGDAPLMGASGCGGGASRPSSSSLASSSAYVALATSTASTSIMAAARALEAARLSGTATSGVAGSGSMRRRSYIKPVTPTSLSLGLQPPWGAAESGVDGDAAAAAAATVAVRPSTAGAAAVGEADARDSVVGASASVGRSSAQQGLADTAGLSAVAAAAAASTRRRQWELPEDDDVIRGSVAVGVAADSLMVTDVQQQPAGGAAAPAEAAASAPAGPRGVSPTARPQSRGLAASLGQHPRPPTAPHPEGSLEAPPGSLAMMASTASLAARPPSRPHSPFPPAEMRSSSGRRASESGSQASAAETGTVAAAGARTGTGGGGGGGGGGAPGTPLSARLRRTASASGLAAAAPGEAANLTEEAGGGDEGGALPAASGPPGPGDDRPARRPSTAAARDEGYDGDAALCGHRSAVAASVGDAAAEGAVTAGSRMSDNGDEGRRRSAASSRSRPSTAAPGSRPGSSAAFRPDAVALPGPSSPDAAGAASPPLLRRSSRPSSPTMPPRRRSIADGAGVDGGPGGNGPPAGPSAASAGGGSQPQQQDASQARTLPQSPPLNAGGGAAAVAATGGGGEAKAGAAAATKSPSRRTGHASGAQAHSHNRPNQHPPPALNRQPSGSPSPEQRARGIPRPPAPEGLVGAAAMGSGVQGTSYRTAPTPLPASGADAPAAGVTTRHPTPPGRAAHRTRMGPPPSVPAAAAGAAASPPRVTGPGRSDTHGEPRRQLSRNNSGGRA</sequence>
<feature type="compositionally biased region" description="Low complexity" evidence="4">
    <location>
        <begin position="1912"/>
        <end position="1923"/>
    </location>
</feature>
<dbReference type="GO" id="GO:0097542">
    <property type="term" value="C:ciliary tip"/>
    <property type="evidence" value="ECO:0007669"/>
    <property type="project" value="TreeGrafter"/>
</dbReference>
<dbReference type="InterPro" id="IPR056327">
    <property type="entry name" value="ARMC9_CTLH-like_dom"/>
</dbReference>
<feature type="compositionally biased region" description="Acidic residues" evidence="4">
    <location>
        <begin position="1103"/>
        <end position="1123"/>
    </location>
</feature>
<feature type="region of interest" description="Disordered" evidence="4">
    <location>
        <begin position="405"/>
        <end position="429"/>
    </location>
</feature>
<dbReference type="GO" id="GO:0036064">
    <property type="term" value="C:ciliary basal body"/>
    <property type="evidence" value="ECO:0007669"/>
    <property type="project" value="InterPro"/>
</dbReference>
<feature type="compositionally biased region" description="Low complexity" evidence="4">
    <location>
        <begin position="1420"/>
        <end position="1440"/>
    </location>
</feature>
<feature type="region of interest" description="Disordered" evidence="4">
    <location>
        <begin position="928"/>
        <end position="973"/>
    </location>
</feature>
<dbReference type="Pfam" id="PF23138">
    <property type="entry name" value="CTLH_Armc9"/>
    <property type="match status" value="1"/>
</dbReference>
<feature type="compositionally biased region" description="Low complexity" evidence="4">
    <location>
        <begin position="1690"/>
        <end position="1716"/>
    </location>
</feature>
<feature type="region of interest" description="Disordered" evidence="4">
    <location>
        <begin position="304"/>
        <end position="393"/>
    </location>
</feature>
<evidence type="ECO:0000256" key="1">
    <source>
        <dbReference type="ARBA" id="ARBA00004120"/>
    </source>
</evidence>
<feature type="region of interest" description="Disordered" evidence="4">
    <location>
        <begin position="726"/>
        <end position="773"/>
    </location>
</feature>
<keyword evidence="3" id="KW-0966">Cell projection</keyword>
<feature type="compositionally biased region" description="Low complexity" evidence="4">
    <location>
        <begin position="601"/>
        <end position="618"/>
    </location>
</feature>
<feature type="domain" description="ARMC9 CTLH-like" evidence="6">
    <location>
        <begin position="1"/>
        <end position="142"/>
    </location>
</feature>
<feature type="compositionally biased region" description="Low complexity" evidence="4">
    <location>
        <begin position="1629"/>
        <end position="1644"/>
    </location>
</feature>
<feature type="compositionally biased region" description="Gly residues" evidence="4">
    <location>
        <begin position="758"/>
        <end position="771"/>
    </location>
</feature>
<evidence type="ECO:0000313" key="7">
    <source>
        <dbReference type="EMBL" id="GLC59121.1"/>
    </source>
</evidence>
<feature type="compositionally biased region" description="Low complexity" evidence="4">
    <location>
        <begin position="1503"/>
        <end position="1534"/>
    </location>
</feature>
<feature type="domain" description="LisH" evidence="5">
    <location>
        <begin position="800"/>
        <end position="918"/>
    </location>
</feature>
<dbReference type="GO" id="GO:0060271">
    <property type="term" value="P:cilium assembly"/>
    <property type="evidence" value="ECO:0007669"/>
    <property type="project" value="InterPro"/>
</dbReference>
<gene>
    <name evidence="7" type="primary">PLEST009712</name>
    <name evidence="7" type="ORF">PLESTB_001450500</name>
</gene>
<dbReference type="Proteomes" id="UP001165080">
    <property type="component" value="Unassembled WGS sequence"/>
</dbReference>
<feature type="compositionally biased region" description="Low complexity" evidence="4">
    <location>
        <begin position="1478"/>
        <end position="1492"/>
    </location>
</feature>
<dbReference type="InterPro" id="IPR016024">
    <property type="entry name" value="ARM-type_fold"/>
</dbReference>
<dbReference type="GO" id="GO:0005814">
    <property type="term" value="C:centriole"/>
    <property type="evidence" value="ECO:0007669"/>
    <property type="project" value="TreeGrafter"/>
</dbReference>
<dbReference type="EMBL" id="BRXU01000026">
    <property type="protein sequence ID" value="GLC59121.1"/>
    <property type="molecule type" value="Genomic_DNA"/>
</dbReference>
<feature type="compositionally biased region" description="Low complexity" evidence="4">
    <location>
        <begin position="1550"/>
        <end position="1575"/>
    </location>
</feature>
<feature type="compositionally biased region" description="Pro residues" evidence="4">
    <location>
        <begin position="1493"/>
        <end position="1502"/>
    </location>
</feature>
<feature type="region of interest" description="Disordered" evidence="4">
    <location>
        <begin position="589"/>
        <end position="648"/>
    </location>
</feature>
<comment type="caution">
    <text evidence="7">The sequence shown here is derived from an EMBL/GenBank/DDBJ whole genome shotgun (WGS) entry which is preliminary data.</text>
</comment>
<reference evidence="7 8" key="1">
    <citation type="journal article" date="2023" name="Commun. Biol.">
        <title>Reorganization of the ancestral sex-determining regions during the evolution of trioecy in Pleodorina starrii.</title>
        <authorList>
            <person name="Takahashi K."/>
            <person name="Suzuki S."/>
            <person name="Kawai-Toyooka H."/>
            <person name="Yamamoto K."/>
            <person name="Hamaji T."/>
            <person name="Ootsuki R."/>
            <person name="Yamaguchi H."/>
            <person name="Kawachi M."/>
            <person name="Higashiyama T."/>
            <person name="Nozaki H."/>
        </authorList>
    </citation>
    <scope>NUCLEOTIDE SEQUENCE [LARGE SCALE GENOMIC DNA]</scope>
    <source>
        <strain evidence="7 8">NIES-4479</strain>
    </source>
</reference>
<dbReference type="Gene3D" id="1.25.10.10">
    <property type="entry name" value="Leucine-rich Repeat Variant"/>
    <property type="match status" value="1"/>
</dbReference>
<feature type="compositionally biased region" description="Basic and acidic residues" evidence="4">
    <location>
        <begin position="963"/>
        <end position="973"/>
    </location>
</feature>
<feature type="region of interest" description="Disordered" evidence="4">
    <location>
        <begin position="1154"/>
        <end position="1250"/>
    </location>
</feature>
<feature type="compositionally biased region" description="Low complexity" evidence="4">
    <location>
        <begin position="732"/>
        <end position="742"/>
    </location>
</feature>
<feature type="compositionally biased region" description="Low complexity" evidence="4">
    <location>
        <begin position="1238"/>
        <end position="1250"/>
    </location>
</feature>
<dbReference type="PANTHER" id="PTHR14881">
    <property type="entry name" value="LISH DOMAIN-CONTAINING PROTEIN ARMC9"/>
    <property type="match status" value="1"/>
</dbReference>
<feature type="compositionally biased region" description="Low complexity" evidence="4">
    <location>
        <begin position="308"/>
        <end position="319"/>
    </location>
</feature>
<evidence type="ECO:0000313" key="8">
    <source>
        <dbReference type="Proteomes" id="UP001165080"/>
    </source>
</evidence>
<feature type="compositionally biased region" description="Low complexity" evidence="4">
    <location>
        <begin position="626"/>
        <end position="648"/>
    </location>
</feature>
<keyword evidence="8" id="KW-1185">Reference proteome</keyword>
<evidence type="ECO:0000256" key="3">
    <source>
        <dbReference type="ARBA" id="ARBA00023273"/>
    </source>
</evidence>
<keyword evidence="2" id="KW-0970">Cilium biogenesis/degradation</keyword>
<feature type="compositionally biased region" description="Gly residues" evidence="4">
    <location>
        <begin position="1731"/>
        <end position="1741"/>
    </location>
</feature>
<feature type="region of interest" description="Disordered" evidence="4">
    <location>
        <begin position="1068"/>
        <end position="1137"/>
    </location>
</feature>